<dbReference type="OMA" id="RIFHART"/>
<dbReference type="InterPro" id="IPR042098">
    <property type="entry name" value="TauD-like_sf"/>
</dbReference>
<evidence type="ECO:0000256" key="1">
    <source>
        <dbReference type="ARBA" id="ARBA00023002"/>
    </source>
</evidence>
<accession>A0A0N4XBW6</accession>
<feature type="domain" description="TauD/TfdA-like" evidence="2">
    <location>
        <begin position="35"/>
        <end position="77"/>
    </location>
</feature>
<dbReference type="Pfam" id="PF02668">
    <property type="entry name" value="TauD"/>
    <property type="match status" value="1"/>
</dbReference>
<organism evidence="3">
    <name type="scientific">Haemonchus placei</name>
    <name type="common">Barber's pole worm</name>
    <dbReference type="NCBI Taxonomy" id="6290"/>
    <lineage>
        <taxon>Eukaryota</taxon>
        <taxon>Metazoa</taxon>
        <taxon>Ecdysozoa</taxon>
        <taxon>Nematoda</taxon>
        <taxon>Chromadorea</taxon>
        <taxon>Rhabditida</taxon>
        <taxon>Rhabditina</taxon>
        <taxon>Rhabditomorpha</taxon>
        <taxon>Strongyloidea</taxon>
        <taxon>Trichostrongylidae</taxon>
        <taxon>Haemonchus</taxon>
    </lineage>
</organism>
<dbReference type="InterPro" id="IPR003819">
    <property type="entry name" value="TauD/TfdA-like"/>
</dbReference>
<sequence>LTRYRCRFNPYDRAPFRALQIGDESESCARHALTYYRAYVAFSRICHSPQNATTISLRPGTVIFLDNFRIFHARTSFKVFHAPFSIMFSFP</sequence>
<dbReference type="SUPFAM" id="SSF51197">
    <property type="entry name" value="Clavaminate synthase-like"/>
    <property type="match status" value="1"/>
</dbReference>
<evidence type="ECO:0000259" key="2">
    <source>
        <dbReference type="Pfam" id="PF02668"/>
    </source>
</evidence>
<dbReference type="WBParaSite" id="HPLM_0002186101-mRNA-1">
    <property type="protein sequence ID" value="HPLM_0002186101-mRNA-1"/>
    <property type="gene ID" value="HPLM_0002186101"/>
</dbReference>
<proteinExistence type="predicted"/>
<reference evidence="3" key="1">
    <citation type="submission" date="2017-02" db="UniProtKB">
        <authorList>
            <consortium name="WormBaseParasite"/>
        </authorList>
    </citation>
    <scope>IDENTIFICATION</scope>
</reference>
<keyword evidence="1" id="KW-0560">Oxidoreductase</keyword>
<dbReference type="AlphaFoldDB" id="A0A0N4XBW6"/>
<dbReference type="Gene3D" id="3.60.130.10">
    <property type="entry name" value="Clavaminate synthase-like"/>
    <property type="match status" value="1"/>
</dbReference>
<protein>
    <submittedName>
        <fullName evidence="3">TauD domain-containing protein</fullName>
    </submittedName>
</protein>
<evidence type="ECO:0000313" key="3">
    <source>
        <dbReference type="WBParaSite" id="HPLM_0002186101-mRNA-1"/>
    </source>
</evidence>
<dbReference type="GO" id="GO:0016491">
    <property type="term" value="F:oxidoreductase activity"/>
    <property type="evidence" value="ECO:0007669"/>
    <property type="project" value="UniProtKB-KW"/>
</dbReference>
<name>A0A0N4XBW6_HAEPC</name>